<proteinExistence type="predicted"/>
<dbReference type="Proteomes" id="UP000053791">
    <property type="component" value="Unassembled WGS sequence"/>
</dbReference>
<sequence length="95" mass="10191">MHRLIPILILLAACAEPDPPEPAPLEPEPAPVDLAFCKGEPFADSVGQPVSTIQAELPENTRVLGPDDIATQDYRVDRLNVYVDGAGTIQRLTCG</sequence>
<dbReference type="InterPro" id="IPR021719">
    <property type="entry name" value="Prot_inh_I78"/>
</dbReference>
<accession>A0A0X3U3L8</accession>
<protein>
    <recommendedName>
        <fullName evidence="3">Peptidase inhibitor I78</fullName>
    </recommendedName>
</protein>
<evidence type="ECO:0000313" key="2">
    <source>
        <dbReference type="Proteomes" id="UP000053791"/>
    </source>
</evidence>
<reference evidence="1 2" key="1">
    <citation type="submission" date="2015-12" db="EMBL/GenBank/DDBJ databases">
        <authorList>
            <person name="Shamseldin A."/>
            <person name="Moawad H."/>
            <person name="Abd El-Rahim W.M."/>
            <person name="Sadowsky M.J."/>
        </authorList>
    </citation>
    <scope>NUCLEOTIDE SEQUENCE [LARGE SCALE GENOMIC DNA]</scope>
    <source>
        <strain evidence="1 2">ZGT118</strain>
    </source>
</reference>
<name>A0A0X3U3L8_9RHOB</name>
<dbReference type="Pfam" id="PF11720">
    <property type="entry name" value="Inhibitor_I78"/>
    <property type="match status" value="1"/>
</dbReference>
<organism evidence="1 2">
    <name type="scientific">Ruegeria marisrubri</name>
    <dbReference type="NCBI Taxonomy" id="1685379"/>
    <lineage>
        <taxon>Bacteria</taxon>
        <taxon>Pseudomonadati</taxon>
        <taxon>Pseudomonadota</taxon>
        <taxon>Alphaproteobacteria</taxon>
        <taxon>Rhodobacterales</taxon>
        <taxon>Roseobacteraceae</taxon>
        <taxon>Ruegeria</taxon>
    </lineage>
</organism>
<dbReference type="Gene3D" id="3.30.10.10">
    <property type="entry name" value="Trypsin Inhibitor V, subunit A"/>
    <property type="match status" value="1"/>
</dbReference>
<gene>
    <name evidence="1" type="ORF">AVO45_18860</name>
</gene>
<evidence type="ECO:0008006" key="3">
    <source>
        <dbReference type="Google" id="ProtNLM"/>
    </source>
</evidence>
<evidence type="ECO:0000313" key="1">
    <source>
        <dbReference type="EMBL" id="KUJ82412.1"/>
    </source>
</evidence>
<dbReference type="OrthoDB" id="8724542at2"/>
<dbReference type="AlphaFoldDB" id="A0A0X3U3L8"/>
<dbReference type="RefSeq" id="WP_068345343.1">
    <property type="nucleotide sequence ID" value="NZ_LQBQ01000010.1"/>
</dbReference>
<dbReference type="EMBL" id="LQBQ01000010">
    <property type="protein sequence ID" value="KUJ82412.1"/>
    <property type="molecule type" value="Genomic_DNA"/>
</dbReference>
<keyword evidence="2" id="KW-1185">Reference proteome</keyword>
<comment type="caution">
    <text evidence="1">The sequence shown here is derived from an EMBL/GenBank/DDBJ whole genome shotgun (WGS) entry which is preliminary data.</text>
</comment>